<feature type="domain" description="TsaA-like" evidence="3">
    <location>
        <begin position="67"/>
        <end position="206"/>
    </location>
</feature>
<dbReference type="SUPFAM" id="SSF118196">
    <property type="entry name" value="YaeB-like"/>
    <property type="match status" value="1"/>
</dbReference>
<dbReference type="PANTHER" id="PTHR12818">
    <property type="entry name" value="TRNA (ADENINE(37)-N6)-METHYLTRANSFERASE"/>
    <property type="match status" value="1"/>
</dbReference>
<protein>
    <recommendedName>
        <fullName evidence="3">TsaA-like domain-containing protein</fullName>
    </recommendedName>
</protein>
<dbReference type="PROSITE" id="PS51668">
    <property type="entry name" value="TSAA_2"/>
    <property type="match status" value="1"/>
</dbReference>
<dbReference type="Gene3D" id="3.30.2310.10">
    <property type="entry name" value="YaeB-like"/>
    <property type="match status" value="1"/>
</dbReference>
<gene>
    <name evidence="4" type="ORF">JTE90_027569</name>
</gene>
<accession>A0AAV6VJ76</accession>
<dbReference type="PANTHER" id="PTHR12818:SF0">
    <property type="entry name" value="TRNA (ADENINE(37)-N6)-METHYLTRANSFERASE"/>
    <property type="match status" value="1"/>
</dbReference>
<dbReference type="InterPro" id="IPR036413">
    <property type="entry name" value="YaeB-like_sf"/>
</dbReference>
<comment type="similarity">
    <text evidence="2">Belongs to the tRNA methyltransferase O family.</text>
</comment>
<dbReference type="InterPro" id="IPR040372">
    <property type="entry name" value="YaeB-like"/>
</dbReference>
<dbReference type="Proteomes" id="UP000827092">
    <property type="component" value="Unassembled WGS sequence"/>
</dbReference>
<evidence type="ECO:0000256" key="2">
    <source>
        <dbReference type="ARBA" id="ARBA00033753"/>
    </source>
</evidence>
<name>A0AAV6VJ76_9ARAC</name>
<dbReference type="EMBL" id="JAFNEN010000063">
    <property type="protein sequence ID" value="KAG8196857.1"/>
    <property type="molecule type" value="Genomic_DNA"/>
</dbReference>
<dbReference type="Gene3D" id="2.40.30.70">
    <property type="entry name" value="YaeB-like"/>
    <property type="match status" value="1"/>
</dbReference>
<reference evidence="4 5" key="1">
    <citation type="journal article" date="2022" name="Nat. Ecol. Evol.">
        <title>A masculinizing supergene underlies an exaggerated male reproductive morph in a spider.</title>
        <authorList>
            <person name="Hendrickx F."/>
            <person name="De Corte Z."/>
            <person name="Sonet G."/>
            <person name="Van Belleghem S.M."/>
            <person name="Kostlbacher S."/>
            <person name="Vangestel C."/>
        </authorList>
    </citation>
    <scope>NUCLEOTIDE SEQUENCE [LARGE SCALE GENOMIC DNA]</scope>
    <source>
        <strain evidence="4">W744_W776</strain>
    </source>
</reference>
<dbReference type="InterPro" id="IPR036414">
    <property type="entry name" value="YaeB_N_sf"/>
</dbReference>
<comment type="caution">
    <text evidence="4">The sequence shown here is derived from an EMBL/GenBank/DDBJ whole genome shotgun (WGS) entry which is preliminary data.</text>
</comment>
<evidence type="ECO:0000313" key="4">
    <source>
        <dbReference type="EMBL" id="KAG8196857.1"/>
    </source>
</evidence>
<keyword evidence="1" id="KW-0949">S-adenosyl-L-methionine</keyword>
<organism evidence="4 5">
    <name type="scientific">Oedothorax gibbosus</name>
    <dbReference type="NCBI Taxonomy" id="931172"/>
    <lineage>
        <taxon>Eukaryota</taxon>
        <taxon>Metazoa</taxon>
        <taxon>Ecdysozoa</taxon>
        <taxon>Arthropoda</taxon>
        <taxon>Chelicerata</taxon>
        <taxon>Arachnida</taxon>
        <taxon>Araneae</taxon>
        <taxon>Araneomorphae</taxon>
        <taxon>Entelegynae</taxon>
        <taxon>Araneoidea</taxon>
        <taxon>Linyphiidae</taxon>
        <taxon>Erigoninae</taxon>
        <taxon>Oedothorax</taxon>
    </lineage>
</organism>
<evidence type="ECO:0000256" key="1">
    <source>
        <dbReference type="ARBA" id="ARBA00022691"/>
    </source>
</evidence>
<evidence type="ECO:0000313" key="5">
    <source>
        <dbReference type="Proteomes" id="UP000827092"/>
    </source>
</evidence>
<dbReference type="CDD" id="cd09281">
    <property type="entry name" value="UPF0066"/>
    <property type="match status" value="1"/>
</dbReference>
<proteinExistence type="inferred from homology"/>
<sequence>MLSIGQIFSDIQLARREIKNIRQESLKQKANLNLELTKIKSLISEKEDHNKIIKYEEKEKIDERFLMIPIGHIKSCFNHKNGIPRQPSLCPTAKGTLTIQKSVFTNPEHSLIGLEEFSHIWILFLFHENGDRSNVKAKIHPPRLNGASVGVFSTRSPHRPSAIGLSLIKLDRIEGSTLHLSGLDLLNGTPVLDIKPYIPAYDVPYVPQSNVLGQLDSDRPDLKNECEGSSHANNVEEVATEDSTTLSKQINNDHCNVATYLKNLPGHLNVTFTNRALDDLVLITAKDNCVYSYSEAKEVISEVLRNDPRSVYRKQKCSDRLYYFSINILHVTCWFDDNIAEVLRVKFEYEVIQ</sequence>
<dbReference type="AlphaFoldDB" id="A0AAV6VJ76"/>
<keyword evidence="5" id="KW-1185">Reference proteome</keyword>
<dbReference type="Pfam" id="PF01980">
    <property type="entry name" value="TrmO_N"/>
    <property type="match status" value="1"/>
</dbReference>
<dbReference type="NCBIfam" id="TIGR00104">
    <property type="entry name" value="tRNA_TsaA"/>
    <property type="match status" value="1"/>
</dbReference>
<evidence type="ECO:0000259" key="3">
    <source>
        <dbReference type="PROSITE" id="PS51668"/>
    </source>
</evidence>
<dbReference type="InterPro" id="IPR023370">
    <property type="entry name" value="TrmO-like_N"/>
</dbReference>